<dbReference type="InterPro" id="IPR025959">
    <property type="entry name" value="Winged_HTH_dom"/>
</dbReference>
<reference evidence="2" key="1">
    <citation type="journal article" date="2023" name="Plants (Basel)">
        <title>Genomic Analysis of Leptolyngbya boryana CZ1 Reveals Efficient Carbon Fixation Modules.</title>
        <authorList>
            <person name="Bai X."/>
            <person name="Wang H."/>
            <person name="Cheng W."/>
            <person name="Wang J."/>
            <person name="Ma M."/>
            <person name="Hu H."/>
            <person name="Song Z."/>
            <person name="Ma H."/>
            <person name="Fan Y."/>
            <person name="Du C."/>
            <person name="Xu J."/>
        </authorList>
    </citation>
    <scope>NUCLEOTIDE SEQUENCE</scope>
    <source>
        <strain evidence="2">CZ1</strain>
    </source>
</reference>
<dbReference type="SUPFAM" id="SSF46689">
    <property type="entry name" value="Homeodomain-like"/>
    <property type="match status" value="1"/>
</dbReference>
<name>A0AA96WY67_LEPBY</name>
<proteinExistence type="predicted"/>
<evidence type="ECO:0000259" key="1">
    <source>
        <dbReference type="Pfam" id="PF13592"/>
    </source>
</evidence>
<dbReference type="Pfam" id="PF13384">
    <property type="entry name" value="HTH_23"/>
    <property type="match status" value="1"/>
</dbReference>
<protein>
    <submittedName>
        <fullName evidence="2">Winged helix-turn-helix domain-containing protein</fullName>
    </submittedName>
</protein>
<accession>A0AA96WY67</accession>
<evidence type="ECO:0000313" key="2">
    <source>
        <dbReference type="EMBL" id="WNZ47511.1"/>
    </source>
</evidence>
<dbReference type="InterPro" id="IPR009057">
    <property type="entry name" value="Homeodomain-like_sf"/>
</dbReference>
<dbReference type="Pfam" id="PF13592">
    <property type="entry name" value="HTH_33"/>
    <property type="match status" value="1"/>
</dbReference>
<gene>
    <name evidence="2" type="ORF">Q2T42_06665</name>
</gene>
<organism evidence="2">
    <name type="scientific">Leptolyngbya boryana CZ1</name>
    <dbReference type="NCBI Taxonomy" id="3060204"/>
    <lineage>
        <taxon>Bacteria</taxon>
        <taxon>Bacillati</taxon>
        <taxon>Cyanobacteriota</taxon>
        <taxon>Cyanophyceae</taxon>
        <taxon>Leptolyngbyales</taxon>
        <taxon>Leptolyngbyaceae</taxon>
        <taxon>Leptolyngbya group</taxon>
        <taxon>Leptolyngbya</taxon>
    </lineage>
</organism>
<feature type="domain" description="Winged helix-turn helix" evidence="1">
    <location>
        <begin position="88"/>
        <end position="143"/>
    </location>
</feature>
<dbReference type="EMBL" id="CP130144">
    <property type="protein sequence ID" value="WNZ47511.1"/>
    <property type="molecule type" value="Genomic_DNA"/>
</dbReference>
<sequence length="144" mass="16951">MQADLKQFIDSNPDARELKRALAVQMVQQNYRYEDIQAVLQVSLGFISKWKQRFSDEGVQGLRLAYQGASPYLSAEQRTEVLAWLQQKQYWHLPELQQHLDETYGVVFASKQSYYELFHTAGIRWKKTQTTNPKRNPELVEKKN</sequence>
<reference evidence="2" key="2">
    <citation type="submission" date="2023-07" db="EMBL/GenBank/DDBJ databases">
        <authorList>
            <person name="Bai X.-H."/>
            <person name="Wang H.-H."/>
            <person name="Wang J."/>
            <person name="Ma M.-Y."/>
            <person name="Hu H.-H."/>
            <person name="Song Z.-L."/>
            <person name="Ma H.-G."/>
            <person name="Fan Y."/>
            <person name="Du C.-Y."/>
            <person name="Xu J.-C."/>
        </authorList>
    </citation>
    <scope>NUCLEOTIDE SEQUENCE</scope>
    <source>
        <strain evidence="2">CZ1</strain>
    </source>
</reference>
<dbReference type="RefSeq" id="WP_316428159.1">
    <property type="nucleotide sequence ID" value="NZ_CP130144.1"/>
</dbReference>
<dbReference type="AlphaFoldDB" id="A0AA96WY67"/>